<evidence type="ECO:0000256" key="6">
    <source>
        <dbReference type="RuleBase" id="RU003811"/>
    </source>
</evidence>
<reference evidence="10 11" key="1">
    <citation type="submission" date="2018-04" db="EMBL/GenBank/DDBJ databases">
        <title>Genomic Encyclopedia of Type Strains, Phase III (KMG-III): the genomes of soil and plant-associated and newly described type strains.</title>
        <authorList>
            <person name="Whitman W."/>
        </authorList>
    </citation>
    <scope>NUCLEOTIDE SEQUENCE [LARGE SCALE GENOMIC DNA]</scope>
    <source>
        <strain evidence="10 11">KA25</strain>
    </source>
</reference>
<dbReference type="InterPro" id="IPR036653">
    <property type="entry name" value="CinA-like_C"/>
</dbReference>
<dbReference type="InterPro" id="IPR003694">
    <property type="entry name" value="NAD_synthase"/>
</dbReference>
<dbReference type="GO" id="GO:0005737">
    <property type="term" value="C:cytoplasm"/>
    <property type="evidence" value="ECO:0007669"/>
    <property type="project" value="InterPro"/>
</dbReference>
<evidence type="ECO:0000256" key="2">
    <source>
        <dbReference type="ARBA" id="ARBA00022598"/>
    </source>
</evidence>
<dbReference type="InterPro" id="IPR008136">
    <property type="entry name" value="CinA_C"/>
</dbReference>
<dbReference type="CDD" id="cd00553">
    <property type="entry name" value="NAD_synthase"/>
    <property type="match status" value="1"/>
</dbReference>
<evidence type="ECO:0000259" key="8">
    <source>
        <dbReference type="Pfam" id="PF02464"/>
    </source>
</evidence>
<dbReference type="OrthoDB" id="3266517at2"/>
<dbReference type="Proteomes" id="UP000244060">
    <property type="component" value="Unassembled WGS sequence"/>
</dbReference>
<dbReference type="InterPro" id="IPR014729">
    <property type="entry name" value="Rossmann-like_a/b/a_fold"/>
</dbReference>
<dbReference type="EC" id="6.3.1.5" evidence="7"/>
<comment type="pathway">
    <text evidence="1">Cofactor biosynthesis; NAD(+) biosynthesis.</text>
</comment>
<comment type="similarity">
    <text evidence="6">Belongs to the NAD synthetase family.</text>
</comment>
<dbReference type="UniPathway" id="UPA00253">
    <property type="reaction ID" value="UER00333"/>
</dbReference>
<dbReference type="PANTHER" id="PTHR23090">
    <property type="entry name" value="NH 3 /GLUTAMINE-DEPENDENT NAD + SYNTHETASE"/>
    <property type="match status" value="1"/>
</dbReference>
<dbReference type="EMBL" id="QAOT01000033">
    <property type="protein sequence ID" value="PTR09213.1"/>
    <property type="molecule type" value="Genomic_DNA"/>
</dbReference>
<dbReference type="InterPro" id="IPR022310">
    <property type="entry name" value="NAD/GMP_synthase"/>
</dbReference>
<dbReference type="GO" id="GO:0009435">
    <property type="term" value="P:NAD+ biosynthetic process"/>
    <property type="evidence" value="ECO:0007669"/>
    <property type="project" value="UniProtKB-UniPathway"/>
</dbReference>
<keyword evidence="4 6" id="KW-0067">ATP-binding</keyword>
<accession>A0A2T5JP25</accession>
<comment type="caution">
    <text evidence="10">The sequence shown here is derived from an EMBL/GenBank/DDBJ whole genome shotgun (WGS) entry which is preliminary data.</text>
</comment>
<feature type="domain" description="CinA C-terminal" evidence="8">
    <location>
        <begin position="355"/>
        <end position="502"/>
    </location>
</feature>
<dbReference type="GO" id="GO:0008795">
    <property type="term" value="F:NAD+ synthase activity"/>
    <property type="evidence" value="ECO:0007669"/>
    <property type="project" value="UniProtKB-EC"/>
</dbReference>
<protein>
    <recommendedName>
        <fullName evidence="7">NH(3)-dependent NAD(+) synthetase</fullName>
        <ecNumber evidence="7">6.3.1.5</ecNumber>
    </recommendedName>
</protein>
<keyword evidence="2 6" id="KW-0436">Ligase</keyword>
<dbReference type="GO" id="GO:0003952">
    <property type="term" value="F:NAD+ synthase (glutamine-hydrolyzing) activity"/>
    <property type="evidence" value="ECO:0007669"/>
    <property type="project" value="InterPro"/>
</dbReference>
<dbReference type="SUPFAM" id="SSF142433">
    <property type="entry name" value="CinA-like"/>
    <property type="match status" value="1"/>
</dbReference>
<evidence type="ECO:0000259" key="9">
    <source>
        <dbReference type="Pfam" id="PF02540"/>
    </source>
</evidence>
<evidence type="ECO:0000256" key="3">
    <source>
        <dbReference type="ARBA" id="ARBA00022741"/>
    </source>
</evidence>
<dbReference type="NCBIfam" id="TIGR00552">
    <property type="entry name" value="nadE"/>
    <property type="match status" value="1"/>
</dbReference>
<feature type="domain" description="NAD/GMP synthase" evidence="9">
    <location>
        <begin position="59"/>
        <end position="261"/>
    </location>
</feature>
<evidence type="ECO:0000313" key="10">
    <source>
        <dbReference type="EMBL" id="PTR09213.1"/>
    </source>
</evidence>
<evidence type="ECO:0000256" key="1">
    <source>
        <dbReference type="ARBA" id="ARBA00004790"/>
    </source>
</evidence>
<dbReference type="Gene3D" id="3.40.50.620">
    <property type="entry name" value="HUPs"/>
    <property type="match status" value="1"/>
</dbReference>
<dbReference type="PANTHER" id="PTHR23090:SF9">
    <property type="entry name" value="GLUTAMINE-DEPENDENT NAD(+) SYNTHETASE"/>
    <property type="match status" value="1"/>
</dbReference>
<keyword evidence="5 6" id="KW-0520">NAD</keyword>
<dbReference type="GO" id="GO:0004359">
    <property type="term" value="F:glutaminase activity"/>
    <property type="evidence" value="ECO:0007669"/>
    <property type="project" value="InterPro"/>
</dbReference>
<keyword evidence="11" id="KW-1185">Reference proteome</keyword>
<evidence type="ECO:0000256" key="4">
    <source>
        <dbReference type="ARBA" id="ARBA00022840"/>
    </source>
</evidence>
<dbReference type="Pfam" id="PF02464">
    <property type="entry name" value="CinA"/>
    <property type="match status" value="1"/>
</dbReference>
<dbReference type="Pfam" id="PF02540">
    <property type="entry name" value="NAD_synthase"/>
    <property type="match status" value="1"/>
</dbReference>
<evidence type="ECO:0000256" key="7">
    <source>
        <dbReference type="RuleBase" id="RU003812"/>
    </source>
</evidence>
<proteinExistence type="inferred from homology"/>
<gene>
    <name evidence="10" type="ORF">C8J28_13319</name>
</gene>
<dbReference type="Gene3D" id="3.90.950.20">
    <property type="entry name" value="CinA-like"/>
    <property type="match status" value="1"/>
</dbReference>
<keyword evidence="3 6" id="KW-0547">Nucleotide-binding</keyword>
<evidence type="ECO:0000313" key="11">
    <source>
        <dbReference type="Proteomes" id="UP000244060"/>
    </source>
</evidence>
<organism evidence="10 11">
    <name type="scientific">Cereibacter azotoformans</name>
    <dbReference type="NCBI Taxonomy" id="43057"/>
    <lineage>
        <taxon>Bacteria</taxon>
        <taxon>Pseudomonadati</taxon>
        <taxon>Pseudomonadota</taxon>
        <taxon>Alphaproteobacteria</taxon>
        <taxon>Rhodobacterales</taxon>
        <taxon>Paracoccaceae</taxon>
        <taxon>Cereibacter</taxon>
    </lineage>
</organism>
<dbReference type="AlphaFoldDB" id="A0A2T5JP25"/>
<sequence>MNKADAGGVTETLVEEILDLSRQRLTGELSPWFAERLAEQVERGLFLPPRDLDLVGARLVQDLAEYRMQGSISTAVLGMSGGVDSALTAALFKAAGWRVVGLTLPIEQNPEETERGIEACEALRIEHLHLDLSQAYRAAVAQLGDLDGDLVASDEGPARTRRGNLRARLRMMTLYDQAHRLGGLVASTDNLSELSAGFWTLHGDVGDLAPVQSLLKSWEVPWLARAHGVPERTWRAMPTDGLGIGGGDEAQIGATYLEWDIVQFALASALRDDPGLTTQHLAFALRMDEDRHAQEVLGTVLARMKATWHKRVNPIRFDHPKADRYDPLDRLDERLFRPAVLRADQSLLGFSGEMQDLAARLVRALKAADCRLVTAESCTAGMIAACVSGVPGCSGVLEGSFVVYRPSMKFAALGVPEALIAEKTVYHPQVARRMAEGALAAAPEADLALAVTGVAGPGEDEGHPPGYVCLAVALRGRETRISEHYLPGSPRQVLAATVRRALGEGLGVLQEAKG</sequence>
<dbReference type="SUPFAM" id="SSF52402">
    <property type="entry name" value="Adenine nucleotide alpha hydrolases-like"/>
    <property type="match status" value="1"/>
</dbReference>
<dbReference type="GO" id="GO:0005524">
    <property type="term" value="F:ATP binding"/>
    <property type="evidence" value="ECO:0007669"/>
    <property type="project" value="UniProtKB-KW"/>
</dbReference>
<dbReference type="RefSeq" id="WP_108222631.1">
    <property type="nucleotide sequence ID" value="NZ_CP090021.1"/>
</dbReference>
<comment type="catalytic activity">
    <reaction evidence="7">
        <text>deamido-NAD(+) + NH4(+) + ATP = AMP + diphosphate + NAD(+) + H(+)</text>
        <dbReference type="Rhea" id="RHEA:21188"/>
        <dbReference type="ChEBI" id="CHEBI:15378"/>
        <dbReference type="ChEBI" id="CHEBI:28938"/>
        <dbReference type="ChEBI" id="CHEBI:30616"/>
        <dbReference type="ChEBI" id="CHEBI:33019"/>
        <dbReference type="ChEBI" id="CHEBI:57540"/>
        <dbReference type="ChEBI" id="CHEBI:58437"/>
        <dbReference type="ChEBI" id="CHEBI:456215"/>
        <dbReference type="EC" id="6.3.1.5"/>
    </reaction>
</comment>
<evidence type="ECO:0000256" key="5">
    <source>
        <dbReference type="ARBA" id="ARBA00023027"/>
    </source>
</evidence>
<name>A0A2T5JP25_9RHOB</name>
<dbReference type="NCBIfam" id="TIGR00199">
    <property type="entry name" value="PncC_domain"/>
    <property type="match status" value="1"/>
</dbReference>